<dbReference type="RefSeq" id="WP_140924314.1">
    <property type="nucleotide sequence ID" value="NZ_QUBF01000005.1"/>
</dbReference>
<sequence>MIIIILMTIFTIILSIMGIYLYKHRNKPFMLLHPENNNLLSSMVKKYGLIFIGLAILSLISIIINSIPFIIIILIISCIMSLVMELTLIKFLPQK</sequence>
<name>A0A9Q8ILX5_9LACO</name>
<proteinExistence type="predicted"/>
<evidence type="ECO:0000313" key="3">
    <source>
        <dbReference type="Proteomes" id="UP000784700"/>
    </source>
</evidence>
<dbReference type="GeneID" id="58108589"/>
<organism evidence="2 3">
    <name type="scientific">Apilactobacillus micheneri</name>
    <dbReference type="NCBI Taxonomy" id="1899430"/>
    <lineage>
        <taxon>Bacteria</taxon>
        <taxon>Bacillati</taxon>
        <taxon>Bacillota</taxon>
        <taxon>Bacilli</taxon>
        <taxon>Lactobacillales</taxon>
        <taxon>Lactobacillaceae</taxon>
        <taxon>Apilactobacillus</taxon>
    </lineage>
</organism>
<feature type="transmembrane region" description="Helical" evidence="1">
    <location>
        <begin position="47"/>
        <end position="64"/>
    </location>
</feature>
<dbReference type="EMBL" id="QUBG01000005">
    <property type="protein sequence ID" value="TPR43474.1"/>
    <property type="molecule type" value="Genomic_DNA"/>
</dbReference>
<reference evidence="2" key="1">
    <citation type="submission" date="2018-08" db="EMBL/GenBank/DDBJ databases">
        <title>Comparative genomics of wild bee and flower associated Lactobacillus reveals potential adaptation to the bee host.</title>
        <authorList>
            <person name="Vuong H.Q."/>
            <person name="Mcfrederick Q.S."/>
        </authorList>
    </citation>
    <scope>NUCLEOTIDE SEQUENCE</scope>
    <source>
        <strain evidence="2">HV_63</strain>
    </source>
</reference>
<feature type="transmembrane region" description="Helical" evidence="1">
    <location>
        <begin position="70"/>
        <end position="92"/>
    </location>
</feature>
<gene>
    <name evidence="2" type="ORF">DY130_05520</name>
</gene>
<evidence type="ECO:0000313" key="2">
    <source>
        <dbReference type="EMBL" id="TPR43474.1"/>
    </source>
</evidence>
<keyword evidence="1" id="KW-0472">Membrane</keyword>
<dbReference type="Proteomes" id="UP000784700">
    <property type="component" value="Unassembled WGS sequence"/>
</dbReference>
<accession>A0A9Q8ILX5</accession>
<keyword evidence="1" id="KW-0812">Transmembrane</keyword>
<evidence type="ECO:0000256" key="1">
    <source>
        <dbReference type="SAM" id="Phobius"/>
    </source>
</evidence>
<protein>
    <submittedName>
        <fullName evidence="2">Uncharacterized protein</fullName>
    </submittedName>
</protein>
<comment type="caution">
    <text evidence="2">The sequence shown here is derived from an EMBL/GenBank/DDBJ whole genome shotgun (WGS) entry which is preliminary data.</text>
</comment>
<dbReference type="AlphaFoldDB" id="A0A9Q8ILX5"/>
<keyword evidence="1" id="KW-1133">Transmembrane helix</keyword>
<feature type="transmembrane region" description="Helical" evidence="1">
    <location>
        <begin position="6"/>
        <end position="22"/>
    </location>
</feature>